<dbReference type="Gene3D" id="3.90.180.10">
    <property type="entry name" value="Medium-chain alcohol dehydrogenases, catalytic domain"/>
    <property type="match status" value="1"/>
</dbReference>
<dbReference type="InterPro" id="IPR002328">
    <property type="entry name" value="ADH_Zn_CS"/>
</dbReference>
<evidence type="ECO:0000256" key="9">
    <source>
        <dbReference type="ARBA" id="ARBA00024074"/>
    </source>
</evidence>
<dbReference type="InterPro" id="IPR011032">
    <property type="entry name" value="GroES-like_sf"/>
</dbReference>
<evidence type="ECO:0000256" key="8">
    <source>
        <dbReference type="ARBA" id="ARBA00023002"/>
    </source>
</evidence>
<keyword evidence="5 11" id="KW-0479">Metal-binding</keyword>
<dbReference type="InterPro" id="IPR013154">
    <property type="entry name" value="ADH-like_N"/>
</dbReference>
<dbReference type="Pfam" id="PF08240">
    <property type="entry name" value="ADH_N"/>
    <property type="match status" value="1"/>
</dbReference>
<dbReference type="InterPro" id="IPR013149">
    <property type="entry name" value="ADH-like_C"/>
</dbReference>
<evidence type="ECO:0000313" key="13">
    <source>
        <dbReference type="EMBL" id="KIV80894.1"/>
    </source>
</evidence>
<gene>
    <name evidence="13" type="ORF">PV11_08361</name>
</gene>
<dbReference type="HOGENOM" id="CLU_026673_20_2_1"/>
<comment type="catalytic activity">
    <reaction evidence="10">
        <text>a primary alcohol + NADP(+) = an aldehyde + NADPH + H(+)</text>
        <dbReference type="Rhea" id="RHEA:15937"/>
        <dbReference type="ChEBI" id="CHEBI:15378"/>
        <dbReference type="ChEBI" id="CHEBI:15734"/>
        <dbReference type="ChEBI" id="CHEBI:17478"/>
        <dbReference type="ChEBI" id="CHEBI:57783"/>
        <dbReference type="ChEBI" id="CHEBI:58349"/>
        <dbReference type="EC" id="1.1.1.2"/>
    </reaction>
    <physiologicalReaction direction="left-to-right" evidence="10">
        <dbReference type="Rhea" id="RHEA:15938"/>
    </physiologicalReaction>
    <physiologicalReaction direction="right-to-left" evidence="10">
        <dbReference type="Rhea" id="RHEA:15939"/>
    </physiologicalReaction>
</comment>
<dbReference type="AlphaFoldDB" id="A0A0D1YIQ3"/>
<dbReference type="PROSITE" id="PS00059">
    <property type="entry name" value="ADH_ZINC"/>
    <property type="match status" value="1"/>
</dbReference>
<dbReference type="EC" id="1.1.1.2" evidence="9"/>
<dbReference type="GO" id="GO:0008106">
    <property type="term" value="F:alcohol dehydrogenase (NADP+) activity"/>
    <property type="evidence" value="ECO:0007669"/>
    <property type="project" value="UniProtKB-EC"/>
</dbReference>
<evidence type="ECO:0000313" key="14">
    <source>
        <dbReference type="Proteomes" id="UP000053599"/>
    </source>
</evidence>
<reference evidence="13 14" key="1">
    <citation type="submission" date="2015-01" db="EMBL/GenBank/DDBJ databases">
        <title>The Genome Sequence of Exophiala sideris CBS121828.</title>
        <authorList>
            <consortium name="The Broad Institute Genomics Platform"/>
            <person name="Cuomo C."/>
            <person name="de Hoog S."/>
            <person name="Gorbushina A."/>
            <person name="Stielow B."/>
            <person name="Teixiera M."/>
            <person name="Abouelleil A."/>
            <person name="Chapman S.B."/>
            <person name="Priest M."/>
            <person name="Young S.K."/>
            <person name="Wortman J."/>
            <person name="Nusbaum C."/>
            <person name="Birren B."/>
        </authorList>
    </citation>
    <scope>NUCLEOTIDE SEQUENCE [LARGE SCALE GENOMIC DNA]</scope>
    <source>
        <strain evidence="13 14">CBS 121828</strain>
    </source>
</reference>
<evidence type="ECO:0000256" key="7">
    <source>
        <dbReference type="ARBA" id="ARBA00022857"/>
    </source>
</evidence>
<evidence type="ECO:0000256" key="5">
    <source>
        <dbReference type="ARBA" id="ARBA00022723"/>
    </source>
</evidence>
<accession>A0A0D1YIQ3</accession>
<dbReference type="PANTHER" id="PTHR42683">
    <property type="entry name" value="ALDEHYDE REDUCTASE"/>
    <property type="match status" value="1"/>
</dbReference>
<proteinExistence type="inferred from homology"/>
<dbReference type="SUPFAM" id="SSF50129">
    <property type="entry name" value="GroES-like"/>
    <property type="match status" value="1"/>
</dbReference>
<protein>
    <recommendedName>
        <fullName evidence="9">alcohol dehydrogenase (NADP(+))</fullName>
        <ecNumber evidence="9">1.1.1.2</ecNumber>
    </recommendedName>
</protein>
<keyword evidence="6 11" id="KW-0862">Zinc</keyword>
<dbReference type="InterPro" id="IPR036291">
    <property type="entry name" value="NAD(P)-bd_dom_sf"/>
</dbReference>
<dbReference type="GO" id="GO:0006066">
    <property type="term" value="P:alcohol metabolic process"/>
    <property type="evidence" value="ECO:0007669"/>
    <property type="project" value="UniProtKB-ARBA"/>
</dbReference>
<dbReference type="GO" id="GO:0008270">
    <property type="term" value="F:zinc ion binding"/>
    <property type="evidence" value="ECO:0007669"/>
    <property type="project" value="InterPro"/>
</dbReference>
<dbReference type="InterPro" id="IPR020843">
    <property type="entry name" value="ER"/>
</dbReference>
<comment type="subunit">
    <text evidence="3">Homodimer.</text>
</comment>
<dbReference type="CDD" id="cd05283">
    <property type="entry name" value="CAD1"/>
    <property type="match status" value="1"/>
</dbReference>
<dbReference type="Proteomes" id="UP000053599">
    <property type="component" value="Unassembled WGS sequence"/>
</dbReference>
<dbReference type="STRING" id="1016849.A0A0D1YIQ3"/>
<dbReference type="Gene3D" id="3.40.50.720">
    <property type="entry name" value="NAD(P)-binding Rossmann-like Domain"/>
    <property type="match status" value="1"/>
</dbReference>
<organism evidence="13 14">
    <name type="scientific">Exophiala sideris</name>
    <dbReference type="NCBI Taxonomy" id="1016849"/>
    <lineage>
        <taxon>Eukaryota</taxon>
        <taxon>Fungi</taxon>
        <taxon>Dikarya</taxon>
        <taxon>Ascomycota</taxon>
        <taxon>Pezizomycotina</taxon>
        <taxon>Eurotiomycetes</taxon>
        <taxon>Chaetothyriomycetidae</taxon>
        <taxon>Chaetothyriales</taxon>
        <taxon>Herpotrichiellaceae</taxon>
        <taxon>Exophiala</taxon>
    </lineage>
</organism>
<dbReference type="InterPro" id="IPR047109">
    <property type="entry name" value="CAD-like"/>
</dbReference>
<keyword evidence="4" id="KW-0597">Phosphoprotein</keyword>
<dbReference type="FunFam" id="3.40.50.720:FF:000158">
    <property type="entry name" value="Zinc-binding alcohol dehydrogenase"/>
    <property type="match status" value="1"/>
</dbReference>
<evidence type="ECO:0000259" key="12">
    <source>
        <dbReference type="SMART" id="SM00829"/>
    </source>
</evidence>
<keyword evidence="8" id="KW-0560">Oxidoreductase</keyword>
<feature type="domain" description="Enoyl reductase (ER)" evidence="12">
    <location>
        <begin position="22"/>
        <end position="359"/>
    </location>
</feature>
<comment type="similarity">
    <text evidence="2 11">Belongs to the zinc-containing alcohol dehydrogenase family.</text>
</comment>
<name>A0A0D1YIQ3_9EURO</name>
<evidence type="ECO:0000256" key="2">
    <source>
        <dbReference type="ARBA" id="ARBA00008072"/>
    </source>
</evidence>
<dbReference type="SUPFAM" id="SSF51735">
    <property type="entry name" value="NAD(P)-binding Rossmann-fold domains"/>
    <property type="match status" value="1"/>
</dbReference>
<dbReference type="OrthoDB" id="1879366at2759"/>
<evidence type="ECO:0000256" key="3">
    <source>
        <dbReference type="ARBA" id="ARBA00011738"/>
    </source>
</evidence>
<keyword evidence="7" id="KW-0521">NADP</keyword>
<dbReference type="EMBL" id="KN846953">
    <property type="protein sequence ID" value="KIV80894.1"/>
    <property type="molecule type" value="Genomic_DNA"/>
</dbReference>
<evidence type="ECO:0000256" key="6">
    <source>
        <dbReference type="ARBA" id="ARBA00022833"/>
    </source>
</evidence>
<evidence type="ECO:0000256" key="4">
    <source>
        <dbReference type="ARBA" id="ARBA00022553"/>
    </source>
</evidence>
<comment type="cofactor">
    <cofactor evidence="1 11">
        <name>Zn(2+)</name>
        <dbReference type="ChEBI" id="CHEBI:29105"/>
    </cofactor>
</comment>
<sequence length="365" mass="39217">MEHDQHVANYKFRGWMGLDKSSVDGKMTFQEYEPKPFEESDVDIKITHCGVCGSDIHTLRSGWGPTLYPCVTGHEIIGIVVRAGSKVEGGLKLGDRVGVGAQSMSCLRPDCEQCSENMECYCQNGMIPTYNSIYPGGAKSYGGFADYWRGPSHFVVKIPDAIASDVAAPMLCAGIATFSPLKKNGAGPGKTVGVIGLGGLGHFGIMAAKALECAKVVAISRSSAKKEDALKLGATDFVATAEDPDWAKTQSNTLDLILCTVSSADLPLTQYLQLLRVNGHFIQLGSPDESLPSFNAFALTAKGATMSGSSIGSPAEIREMLDFFARKGVRTWNINLPMHQANKAILDLDAGKARYRYVLVNENHV</sequence>
<dbReference type="Pfam" id="PF00107">
    <property type="entry name" value="ADH_zinc_N"/>
    <property type="match status" value="1"/>
</dbReference>
<evidence type="ECO:0000256" key="1">
    <source>
        <dbReference type="ARBA" id="ARBA00001947"/>
    </source>
</evidence>
<dbReference type="SMART" id="SM00829">
    <property type="entry name" value="PKS_ER"/>
    <property type="match status" value="1"/>
</dbReference>
<evidence type="ECO:0000256" key="11">
    <source>
        <dbReference type="RuleBase" id="RU361277"/>
    </source>
</evidence>
<evidence type="ECO:0000256" key="10">
    <source>
        <dbReference type="ARBA" id="ARBA00050997"/>
    </source>
</evidence>